<name>A0A2N9HM15_FAGSY</name>
<dbReference type="AlphaFoldDB" id="A0A2N9HM15"/>
<organism evidence="2">
    <name type="scientific">Fagus sylvatica</name>
    <name type="common">Beechnut</name>
    <dbReference type="NCBI Taxonomy" id="28930"/>
    <lineage>
        <taxon>Eukaryota</taxon>
        <taxon>Viridiplantae</taxon>
        <taxon>Streptophyta</taxon>
        <taxon>Embryophyta</taxon>
        <taxon>Tracheophyta</taxon>
        <taxon>Spermatophyta</taxon>
        <taxon>Magnoliopsida</taxon>
        <taxon>eudicotyledons</taxon>
        <taxon>Gunneridae</taxon>
        <taxon>Pentapetalae</taxon>
        <taxon>rosids</taxon>
        <taxon>fabids</taxon>
        <taxon>Fagales</taxon>
        <taxon>Fagaceae</taxon>
        <taxon>Fagus</taxon>
    </lineage>
</organism>
<sequence length="667" mass="75692">MNRGGRIAVSCRGITCYEIPKVVNKDLYASISQKVNIARQKVEAVQSKLLQRHCKVNLRKVEQDCLHEFIAVQRAKEAFLKQKARNSWLTLGDQNNRFFHSQVKARQARNAIKCLIDSEGNRLEDLAQIKHEVVSALMPNQLSDESKLFLQKEVTEAEIKATMFSLGNEKAPGPDGFTAYFFKKSWSIIGRDVCHAVKSFFQSGSLLKEVNSTIITLVPKVQNPSKVAEFRPITKILANRFRSCLNDLVSPNQTAFIKGRSISENILLAQELVKGYHKDKGKARCAIKVDLKKAYDSVEWSFTLMCLLAVGYPPQYIHWVSECITNLRFSIALNGSLVGNFKGGKGLRQGDLLSLYLFVLAMEVFSKLLSAKVRESQQFKFHSKCEGQQITHLSFADDLLILVAADIQSITLIRDALDEFKELSGLSINQSKSEVFCAVVSSSLKSQILSILNFKARSLPVRYLGMPLITGGLGLKRVEDWNKAVVMKHIWNLFTQAGSLWVAWVYGELLKGKSLCTVKIPQECSWGWMKLLKSRIEARKLISYEVGDGNNKFLWHDKWHPNGVLLEEYGHRIIYDATSTFNAKVSSVLRNKEWVWRPARSENLVEIQSKLSQIQIMDYDRPIWSTSASGNFSCAATWEHFRTKGEEVNWWKLIWFKEAIPKHGCIG</sequence>
<evidence type="ECO:0000313" key="2">
    <source>
        <dbReference type="EMBL" id="SPD12724.1"/>
    </source>
</evidence>
<protein>
    <recommendedName>
        <fullName evidence="1">Reverse transcriptase domain-containing protein</fullName>
    </recommendedName>
</protein>
<feature type="domain" description="Reverse transcriptase" evidence="1">
    <location>
        <begin position="199"/>
        <end position="468"/>
    </location>
</feature>
<dbReference type="PANTHER" id="PTHR46890">
    <property type="entry name" value="NON-LTR RETROLELEMENT REVERSE TRANSCRIPTASE-LIKE PROTEIN-RELATED"/>
    <property type="match status" value="1"/>
</dbReference>
<proteinExistence type="predicted"/>
<dbReference type="EMBL" id="OIVN01003657">
    <property type="protein sequence ID" value="SPD12724.1"/>
    <property type="molecule type" value="Genomic_DNA"/>
</dbReference>
<gene>
    <name evidence="2" type="ORF">FSB_LOCUS40606</name>
</gene>
<dbReference type="InterPro" id="IPR000477">
    <property type="entry name" value="RT_dom"/>
</dbReference>
<dbReference type="CDD" id="cd01650">
    <property type="entry name" value="RT_nLTR_like"/>
    <property type="match status" value="1"/>
</dbReference>
<accession>A0A2N9HM15</accession>
<dbReference type="PANTHER" id="PTHR46890:SF48">
    <property type="entry name" value="RNA-DIRECTED DNA POLYMERASE"/>
    <property type="match status" value="1"/>
</dbReference>
<dbReference type="PROSITE" id="PS50878">
    <property type="entry name" value="RT_POL"/>
    <property type="match status" value="1"/>
</dbReference>
<evidence type="ECO:0000259" key="1">
    <source>
        <dbReference type="PROSITE" id="PS50878"/>
    </source>
</evidence>
<reference evidence="2" key="1">
    <citation type="submission" date="2018-02" db="EMBL/GenBank/DDBJ databases">
        <authorList>
            <person name="Cohen D.B."/>
            <person name="Kent A.D."/>
        </authorList>
    </citation>
    <scope>NUCLEOTIDE SEQUENCE</scope>
</reference>
<dbReference type="Pfam" id="PF00078">
    <property type="entry name" value="RVT_1"/>
    <property type="match status" value="1"/>
</dbReference>
<dbReference type="InterPro" id="IPR052343">
    <property type="entry name" value="Retrotransposon-Effector_Assoc"/>
</dbReference>